<keyword evidence="1" id="KW-0964">Secreted</keyword>
<dbReference type="PANTHER" id="PTHR21495">
    <property type="entry name" value="NUCLEOPORIN-RELATED"/>
    <property type="match status" value="1"/>
</dbReference>
<dbReference type="InterPro" id="IPR004265">
    <property type="entry name" value="Dirigent"/>
</dbReference>
<comment type="subcellular location">
    <subcellularLocation>
        <location evidence="1">Secreted</location>
        <location evidence="1">Extracellular space</location>
        <location evidence="1">Apoplast</location>
    </subcellularLocation>
</comment>
<accession>A0A8T0PML8</accession>
<evidence type="ECO:0000256" key="1">
    <source>
        <dbReference type="RuleBase" id="RU363099"/>
    </source>
</evidence>
<gene>
    <name evidence="3" type="ORF">PVAP13_8KG163300</name>
</gene>
<evidence type="ECO:0000313" key="4">
    <source>
        <dbReference type="Proteomes" id="UP000823388"/>
    </source>
</evidence>
<dbReference type="Pfam" id="PF03018">
    <property type="entry name" value="Dirigent"/>
    <property type="match status" value="1"/>
</dbReference>
<proteinExistence type="inferred from homology"/>
<sequence length="171" mass="18759">MAGVNQTIQQLLLSLATITVIAHSATTTHLQFYMHDTVTPSAGSPATAVRAVRGPTPAPGNPINRFGDMYVIDDVLTEGADAASRAVGRAQGFYLMASRSAGPAAVLGQRGVYGREAQREFRRRDGQGRHPRRGQGAPRCWGHRQVPWRRRVRPDPDALLQRQQQQRRAQG</sequence>
<evidence type="ECO:0000313" key="3">
    <source>
        <dbReference type="EMBL" id="KAG2561492.1"/>
    </source>
</evidence>
<feature type="compositionally biased region" description="Basic and acidic residues" evidence="2">
    <location>
        <begin position="117"/>
        <end position="128"/>
    </location>
</feature>
<comment type="similarity">
    <text evidence="1">Belongs to the plant dirigent protein family.</text>
</comment>
<organism evidence="3 4">
    <name type="scientific">Panicum virgatum</name>
    <name type="common">Blackwell switchgrass</name>
    <dbReference type="NCBI Taxonomy" id="38727"/>
    <lineage>
        <taxon>Eukaryota</taxon>
        <taxon>Viridiplantae</taxon>
        <taxon>Streptophyta</taxon>
        <taxon>Embryophyta</taxon>
        <taxon>Tracheophyta</taxon>
        <taxon>Spermatophyta</taxon>
        <taxon>Magnoliopsida</taxon>
        <taxon>Liliopsida</taxon>
        <taxon>Poales</taxon>
        <taxon>Poaceae</taxon>
        <taxon>PACMAD clade</taxon>
        <taxon>Panicoideae</taxon>
        <taxon>Panicodae</taxon>
        <taxon>Paniceae</taxon>
        <taxon>Panicinae</taxon>
        <taxon>Panicum</taxon>
        <taxon>Panicum sect. Hiantes</taxon>
    </lineage>
</organism>
<dbReference type="Proteomes" id="UP000823388">
    <property type="component" value="Chromosome 8K"/>
</dbReference>
<keyword evidence="1" id="KW-0052">Apoplast</keyword>
<comment type="caution">
    <text evidence="3">The sequence shown here is derived from an EMBL/GenBank/DDBJ whole genome shotgun (WGS) entry which is preliminary data.</text>
</comment>
<keyword evidence="4" id="KW-1185">Reference proteome</keyword>
<dbReference type="GO" id="GO:0048046">
    <property type="term" value="C:apoplast"/>
    <property type="evidence" value="ECO:0007669"/>
    <property type="project" value="UniProtKB-SubCell"/>
</dbReference>
<dbReference type="AlphaFoldDB" id="A0A8T0PML8"/>
<feature type="compositionally biased region" description="Low complexity" evidence="2">
    <location>
        <begin position="157"/>
        <end position="171"/>
    </location>
</feature>
<feature type="chain" id="PRO_5035965994" description="Dirigent protein" evidence="1">
    <location>
        <begin position="23"/>
        <end position="171"/>
    </location>
</feature>
<name>A0A8T0PML8_PANVG</name>
<dbReference type="EMBL" id="CM029051">
    <property type="protein sequence ID" value="KAG2561492.1"/>
    <property type="molecule type" value="Genomic_DNA"/>
</dbReference>
<feature type="signal peptide" evidence="1">
    <location>
        <begin position="1"/>
        <end position="22"/>
    </location>
</feature>
<keyword evidence="1" id="KW-0732">Signal</keyword>
<feature type="region of interest" description="Disordered" evidence="2">
    <location>
        <begin position="117"/>
        <end position="171"/>
    </location>
</feature>
<comment type="subunit">
    <text evidence="1">Homodimer.</text>
</comment>
<comment type="function">
    <text evidence="1">Dirigent proteins impart stereoselectivity on the phenoxy radical-coupling reaction, yielding optically active lignans from two molecules of coniferyl alcohol in the biosynthesis of lignans, flavonolignans, and alkaloids and thus plays a central role in plant secondary metabolism.</text>
</comment>
<reference evidence="3" key="1">
    <citation type="submission" date="2020-05" db="EMBL/GenBank/DDBJ databases">
        <title>WGS assembly of Panicum virgatum.</title>
        <authorList>
            <person name="Lovell J.T."/>
            <person name="Jenkins J."/>
            <person name="Shu S."/>
            <person name="Juenger T.E."/>
            <person name="Schmutz J."/>
        </authorList>
    </citation>
    <scope>NUCLEOTIDE SEQUENCE</scope>
    <source>
        <strain evidence="3">AP13</strain>
    </source>
</reference>
<protein>
    <recommendedName>
        <fullName evidence="1">Dirigent protein</fullName>
    </recommendedName>
</protein>
<evidence type="ECO:0000256" key="2">
    <source>
        <dbReference type="SAM" id="MobiDB-lite"/>
    </source>
</evidence>